<proteinExistence type="predicted"/>
<feature type="compositionally biased region" description="Low complexity" evidence="1">
    <location>
        <begin position="185"/>
        <end position="195"/>
    </location>
</feature>
<protein>
    <submittedName>
        <fullName evidence="2">Uncharacterized protein</fullName>
    </submittedName>
</protein>
<sequence>MAELRSTDFLPKRFHGDVINADLARAHFLAFTDYLEAHDLLDPVDDDAFQAVVSTFKRTLHGTARIWIEGKVFQDLANLRASFLARFSESSSHYALTRQFTELNYVSVDTAEVFLASIRKLALLLGYTDLQVRDKFLNALPGDCRSAVLMSTDRDANIDELVQKAQCYLDLQKYSESADTSSKSTASASATADNALPTQNQSSDISDLCNKIDSLLDDRARQPAKQANNPLLPGSATIRVTVGDRDLVDHFRKDQAVVFRLQGFVSIVTPLDIELGTVSCDGTTSSCNTGPRLFRLL</sequence>
<evidence type="ECO:0000313" key="2">
    <source>
        <dbReference type="EMBL" id="KAJ8018821.1"/>
    </source>
</evidence>
<name>A0A9Q0YCB2_HOLLE</name>
<evidence type="ECO:0000256" key="1">
    <source>
        <dbReference type="SAM" id="MobiDB-lite"/>
    </source>
</evidence>
<evidence type="ECO:0000313" key="3">
    <source>
        <dbReference type="Proteomes" id="UP001152320"/>
    </source>
</evidence>
<reference evidence="2" key="1">
    <citation type="submission" date="2021-10" db="EMBL/GenBank/DDBJ databases">
        <title>Tropical sea cucumber genome reveals ecological adaptation and Cuvierian tubules defense mechanism.</title>
        <authorList>
            <person name="Chen T."/>
        </authorList>
    </citation>
    <scope>NUCLEOTIDE SEQUENCE</scope>
    <source>
        <strain evidence="2">Nanhai2018</strain>
        <tissue evidence="2">Muscle</tissue>
    </source>
</reference>
<dbReference type="Proteomes" id="UP001152320">
    <property type="component" value="Unassembled WGS sequence"/>
</dbReference>
<dbReference type="EMBL" id="JAIZAY010000176">
    <property type="protein sequence ID" value="KAJ8018821.1"/>
    <property type="molecule type" value="Genomic_DNA"/>
</dbReference>
<accession>A0A9Q0YCB2</accession>
<comment type="caution">
    <text evidence="2">The sequence shown here is derived from an EMBL/GenBank/DDBJ whole genome shotgun (WGS) entry which is preliminary data.</text>
</comment>
<feature type="region of interest" description="Disordered" evidence="1">
    <location>
        <begin position="185"/>
        <end position="204"/>
    </location>
</feature>
<gene>
    <name evidence="2" type="ORF">HOLleu_42978</name>
</gene>
<keyword evidence="3" id="KW-1185">Reference proteome</keyword>
<dbReference type="OrthoDB" id="10070970at2759"/>
<organism evidence="2 3">
    <name type="scientific">Holothuria leucospilota</name>
    <name type="common">Black long sea cucumber</name>
    <name type="synonym">Mertensiothuria leucospilota</name>
    <dbReference type="NCBI Taxonomy" id="206669"/>
    <lineage>
        <taxon>Eukaryota</taxon>
        <taxon>Metazoa</taxon>
        <taxon>Echinodermata</taxon>
        <taxon>Eleutherozoa</taxon>
        <taxon>Echinozoa</taxon>
        <taxon>Holothuroidea</taxon>
        <taxon>Aspidochirotacea</taxon>
        <taxon>Aspidochirotida</taxon>
        <taxon>Holothuriidae</taxon>
        <taxon>Holothuria</taxon>
    </lineage>
</organism>
<dbReference type="AlphaFoldDB" id="A0A9Q0YCB2"/>